<evidence type="ECO:0000256" key="2">
    <source>
        <dbReference type="SAM" id="SignalP"/>
    </source>
</evidence>
<feature type="signal peptide" evidence="2">
    <location>
        <begin position="1"/>
        <end position="27"/>
    </location>
</feature>
<dbReference type="EMBL" id="JAFBWN010000018">
    <property type="protein sequence ID" value="MBM2356666.1"/>
    <property type="molecule type" value="Genomic_DNA"/>
</dbReference>
<dbReference type="Pfam" id="PF03401">
    <property type="entry name" value="TctC"/>
    <property type="match status" value="1"/>
</dbReference>
<dbReference type="PIRSF" id="PIRSF017082">
    <property type="entry name" value="YflP"/>
    <property type="match status" value="1"/>
</dbReference>
<comment type="similarity">
    <text evidence="1">Belongs to the UPF0065 (bug) family.</text>
</comment>
<dbReference type="PANTHER" id="PTHR42928:SF3">
    <property type="entry name" value="UPF0065 PROTEIN YFLP"/>
    <property type="match status" value="1"/>
</dbReference>
<dbReference type="InterPro" id="IPR005064">
    <property type="entry name" value="BUG"/>
</dbReference>
<evidence type="ECO:0000256" key="1">
    <source>
        <dbReference type="ARBA" id="ARBA00006987"/>
    </source>
</evidence>
<organism evidence="3 4">
    <name type="scientific">Pseudosulfitobacter pseudonitzschiae</name>
    <dbReference type="NCBI Taxonomy" id="1402135"/>
    <lineage>
        <taxon>Bacteria</taxon>
        <taxon>Pseudomonadati</taxon>
        <taxon>Pseudomonadota</taxon>
        <taxon>Alphaproteobacteria</taxon>
        <taxon>Rhodobacterales</taxon>
        <taxon>Roseobacteraceae</taxon>
        <taxon>Pseudosulfitobacter</taxon>
    </lineage>
</organism>
<keyword evidence="2" id="KW-0732">Signal</keyword>
<accession>A0A9Q2RWJ4</accession>
<dbReference type="CDD" id="cd07012">
    <property type="entry name" value="PBP2_Bug_TTT"/>
    <property type="match status" value="1"/>
</dbReference>
<protein>
    <submittedName>
        <fullName evidence="3">Tripartite tricarboxylate transporter substrate binding protein</fullName>
    </submittedName>
</protein>
<proteinExistence type="inferred from homology"/>
<dbReference type="InterPro" id="IPR042100">
    <property type="entry name" value="Bug_dom1"/>
</dbReference>
<dbReference type="RefSeq" id="WP_037916352.1">
    <property type="nucleotide sequence ID" value="NZ_JAJNGX010000018.1"/>
</dbReference>
<dbReference type="AlphaFoldDB" id="A0A9Q2RWJ4"/>
<reference evidence="3" key="1">
    <citation type="submission" date="2021-01" db="EMBL/GenBank/DDBJ databases">
        <title>Diatom-associated Roseobacters Show Island Model of Population Structure.</title>
        <authorList>
            <person name="Qu L."/>
            <person name="Feng X."/>
            <person name="Chen Y."/>
            <person name="Li L."/>
            <person name="Wang X."/>
            <person name="Hu Z."/>
            <person name="Wang H."/>
            <person name="Luo H."/>
        </authorList>
    </citation>
    <scope>NUCLEOTIDE SEQUENCE</scope>
    <source>
        <strain evidence="3">SM26-45</strain>
    </source>
</reference>
<gene>
    <name evidence="3" type="ORF">JQX14_19100</name>
</gene>
<evidence type="ECO:0000313" key="3">
    <source>
        <dbReference type="EMBL" id="MBM2356666.1"/>
    </source>
</evidence>
<sequence>MISKITKASRLTIAAAFMATFAAGAQAQGFTPESPECIAPANPGGGWDFTCRQVGKMLQDEGLIEKTMQVVNLAGGGGGVAYAEVVNKRNDSNDLIVAASSATATRLAQGAYPGNTMDQVRWLASVGADYGVIAVAADSEIKDLPELLEKIKTDPTSISVAGGSAVGGWDHLKVLIAANAYGIDDVRSVKYIAFDGGGEAVTQLLAGSVQAFTGDASEAKGFVDSGDIRVIAVLSPERLEGDFASFPTAKEQGVDAIGANWRGFYAPGGMSDEAYDAWVSKIGELYASDQWKEVMANNGLAPLDLQGAEFEAFVADNVAEIAAISREIGIIK</sequence>
<evidence type="ECO:0000313" key="4">
    <source>
        <dbReference type="Proteomes" id="UP000809337"/>
    </source>
</evidence>
<dbReference type="Gene3D" id="3.40.190.10">
    <property type="entry name" value="Periplasmic binding protein-like II"/>
    <property type="match status" value="1"/>
</dbReference>
<dbReference type="Proteomes" id="UP000809337">
    <property type="component" value="Unassembled WGS sequence"/>
</dbReference>
<comment type="caution">
    <text evidence="3">The sequence shown here is derived from an EMBL/GenBank/DDBJ whole genome shotgun (WGS) entry which is preliminary data.</text>
</comment>
<feature type="chain" id="PRO_5040321381" evidence="2">
    <location>
        <begin position="28"/>
        <end position="332"/>
    </location>
</feature>
<name>A0A9Q2RWJ4_9RHOB</name>
<dbReference type="SUPFAM" id="SSF53850">
    <property type="entry name" value="Periplasmic binding protein-like II"/>
    <property type="match status" value="1"/>
</dbReference>
<dbReference type="Gene3D" id="3.40.190.150">
    <property type="entry name" value="Bordetella uptake gene, domain 1"/>
    <property type="match status" value="1"/>
</dbReference>
<dbReference type="PANTHER" id="PTHR42928">
    <property type="entry name" value="TRICARBOXYLATE-BINDING PROTEIN"/>
    <property type="match status" value="1"/>
</dbReference>